<evidence type="ECO:0000313" key="5">
    <source>
        <dbReference type="EMBL" id="RZV06177.1"/>
    </source>
</evidence>
<feature type="domain" description="Aldehyde dehydrogenase" evidence="4">
    <location>
        <begin position="13"/>
        <end position="479"/>
    </location>
</feature>
<dbReference type="InterPro" id="IPR016162">
    <property type="entry name" value="Ald_DH_N"/>
</dbReference>
<evidence type="ECO:0000259" key="4">
    <source>
        <dbReference type="Pfam" id="PF00171"/>
    </source>
</evidence>
<dbReference type="OrthoDB" id="6342at2157"/>
<dbReference type="InterPro" id="IPR016160">
    <property type="entry name" value="Ald_DH_CS_CYS"/>
</dbReference>
<dbReference type="Gene3D" id="3.40.309.10">
    <property type="entry name" value="Aldehyde Dehydrogenase, Chain A, domain 2"/>
    <property type="match status" value="1"/>
</dbReference>
<dbReference type="FunFam" id="3.40.605.10:FF:000007">
    <property type="entry name" value="NAD/NADP-dependent betaine aldehyde dehydrogenase"/>
    <property type="match status" value="1"/>
</dbReference>
<dbReference type="Pfam" id="PF00171">
    <property type="entry name" value="Aldedh"/>
    <property type="match status" value="1"/>
</dbReference>
<evidence type="ECO:0000256" key="1">
    <source>
        <dbReference type="ARBA" id="ARBA00009986"/>
    </source>
</evidence>
<gene>
    <name evidence="5" type="ORF">BDK88_4138</name>
</gene>
<dbReference type="AlphaFoldDB" id="A0A482Y8H9"/>
<dbReference type="Gene3D" id="3.40.605.10">
    <property type="entry name" value="Aldehyde Dehydrogenase, Chain A, domain 1"/>
    <property type="match status" value="1"/>
</dbReference>
<sequence>MSDTYRNYCNGEWVESESGNTFSVNNPADVEDIIGHFQLSTAADANQAIDAASAAQPEWAATPGVDRGKILLETASLLEDRMDELTKTLSREEGKTRSEAAGEVQRAVDIFYYYAGKARDFGGTIKSPSEPNMELYTKSEPLGTVGLITPWNYPIAIPAWKLAPALAAGNTVVLKPASEAPRVSQAIFECLDEAGLPEGVANYVTGSGSEVGSALYQHDSIDGVSFTGSTTVGTMVAQSAADDLKRVQCEMGGKNPTIVMPSADLDEAVTIVGSGTFGTTGQSCTATSRAIVHEDIYNEFTQLLTEYAESLDIGPGLEDPDMGPHVSQDEVESTLYYVDVGEKEGATLETGGSRPTDQQYDDGHFVEPTVFSDVTSDMQIAQEEIFGPVLSIIEVADFEEALAVANDVQFGLSSSIVTQDLTEANQFIDDIEAGVAKVNEKTTGLELHVPFGGYKNSSTNTYREQGDAGLDFFTTTKTVYLNY</sequence>
<protein>
    <submittedName>
        <fullName evidence="5">Aldehyde dehydrogenase (NAD+)</fullName>
    </submittedName>
</protein>
<reference evidence="5 6" key="1">
    <citation type="submission" date="2019-02" db="EMBL/GenBank/DDBJ databases">
        <title>Genomic Encyclopedia of Archaeal and Bacterial Type Strains, Phase II (KMG-II): from individual species to whole genera.</title>
        <authorList>
            <person name="Goeker M."/>
        </authorList>
    </citation>
    <scope>NUCLEOTIDE SEQUENCE [LARGE SCALE GENOMIC DNA]</scope>
    <source>
        <strain evidence="5 6">DSM 18328</strain>
    </source>
</reference>
<name>A0A482Y8H9_9EURY</name>
<dbReference type="PANTHER" id="PTHR11699">
    <property type="entry name" value="ALDEHYDE DEHYDROGENASE-RELATED"/>
    <property type="match status" value="1"/>
</dbReference>
<evidence type="ECO:0000256" key="2">
    <source>
        <dbReference type="ARBA" id="ARBA00011881"/>
    </source>
</evidence>
<accession>A0A482Y8H9</accession>
<dbReference type="InterPro" id="IPR016163">
    <property type="entry name" value="Ald_DH_C"/>
</dbReference>
<comment type="subunit">
    <text evidence="2">Homotetramer.</text>
</comment>
<proteinExistence type="inferred from homology"/>
<evidence type="ECO:0000313" key="6">
    <source>
        <dbReference type="Proteomes" id="UP000291097"/>
    </source>
</evidence>
<dbReference type="InterPro" id="IPR015590">
    <property type="entry name" value="Aldehyde_DH_dom"/>
</dbReference>
<dbReference type="FunFam" id="3.40.309.10:FF:000001">
    <property type="entry name" value="Mitochondrial aldehyde dehydrogenase 2"/>
    <property type="match status" value="1"/>
</dbReference>
<organism evidence="5 6">
    <name type="scientific">Natrinema hispanicum</name>
    <dbReference type="NCBI Taxonomy" id="392421"/>
    <lineage>
        <taxon>Archaea</taxon>
        <taxon>Methanobacteriati</taxon>
        <taxon>Methanobacteriota</taxon>
        <taxon>Stenosarchaea group</taxon>
        <taxon>Halobacteria</taxon>
        <taxon>Halobacteriales</taxon>
        <taxon>Natrialbaceae</taxon>
        <taxon>Natrinema</taxon>
    </lineage>
</organism>
<comment type="similarity">
    <text evidence="1">Belongs to the aldehyde dehydrogenase family.</text>
</comment>
<evidence type="ECO:0000256" key="3">
    <source>
        <dbReference type="ARBA" id="ARBA00023002"/>
    </source>
</evidence>
<keyword evidence="3" id="KW-0560">Oxidoreductase</keyword>
<dbReference type="GO" id="GO:0016620">
    <property type="term" value="F:oxidoreductase activity, acting on the aldehyde or oxo group of donors, NAD or NADP as acceptor"/>
    <property type="evidence" value="ECO:0007669"/>
    <property type="project" value="InterPro"/>
</dbReference>
<comment type="caution">
    <text evidence="5">The sequence shown here is derived from an EMBL/GenBank/DDBJ whole genome shotgun (WGS) entry which is preliminary data.</text>
</comment>
<dbReference type="RefSeq" id="WP_130501859.1">
    <property type="nucleotide sequence ID" value="NZ_SHMP01000009.1"/>
</dbReference>
<dbReference type="EMBL" id="SHMP01000009">
    <property type="protein sequence ID" value="RZV06177.1"/>
    <property type="molecule type" value="Genomic_DNA"/>
</dbReference>
<dbReference type="SUPFAM" id="SSF53720">
    <property type="entry name" value="ALDH-like"/>
    <property type="match status" value="1"/>
</dbReference>
<dbReference type="PROSITE" id="PS00070">
    <property type="entry name" value="ALDEHYDE_DEHYDR_CYS"/>
    <property type="match status" value="1"/>
</dbReference>
<dbReference type="InterPro" id="IPR016161">
    <property type="entry name" value="Ald_DH/histidinol_DH"/>
</dbReference>
<dbReference type="Proteomes" id="UP000291097">
    <property type="component" value="Unassembled WGS sequence"/>
</dbReference>